<keyword evidence="10" id="KW-1185">Reference proteome</keyword>
<dbReference type="Pfam" id="PF13538">
    <property type="entry name" value="UvrD_C_2"/>
    <property type="match status" value="1"/>
</dbReference>
<feature type="domain" description="Schlafen group 3-like DNA/RNA helicase" evidence="5">
    <location>
        <begin position="572"/>
        <end position="699"/>
    </location>
</feature>
<dbReference type="Pfam" id="PF21026">
    <property type="entry name" value="SLFN_GTPase-like"/>
    <property type="match status" value="1"/>
</dbReference>
<name>A0A7J8D2F1_MOLMO</name>
<comment type="similarity">
    <text evidence="1">Belongs to the Schlafen family. Subgroup III subfamily.</text>
</comment>
<dbReference type="InterPro" id="IPR029684">
    <property type="entry name" value="Schlafen"/>
</dbReference>
<feature type="domain" description="Schlafen GTPase-like" evidence="8">
    <location>
        <begin position="382"/>
        <end position="518"/>
    </location>
</feature>
<dbReference type="InterPro" id="IPR031450">
    <property type="entry name" value="Poxin-SLFN/SLFN_N"/>
</dbReference>
<dbReference type="Proteomes" id="UP000550707">
    <property type="component" value="Unassembled WGS sequence"/>
</dbReference>
<dbReference type="Gene3D" id="3.30.950.30">
    <property type="entry name" value="Schlafen, AAA domain"/>
    <property type="match status" value="1"/>
</dbReference>
<evidence type="ECO:0000256" key="1">
    <source>
        <dbReference type="ARBA" id="ARBA00010114"/>
    </source>
</evidence>
<dbReference type="Pfam" id="PF04326">
    <property type="entry name" value="SLFN_AlbA_2"/>
    <property type="match status" value="1"/>
</dbReference>
<protein>
    <submittedName>
        <fullName evidence="9">Schlafen family member 5</fullName>
    </submittedName>
</protein>
<dbReference type="FunFam" id="3.40.50.300:FF:001322">
    <property type="entry name" value="Schlafen family member 11"/>
    <property type="match status" value="1"/>
</dbReference>
<comment type="caution">
    <text evidence="9">The sequence shown here is derived from an EMBL/GenBank/DDBJ whole genome shotgun (WGS) entry which is preliminary data.</text>
</comment>
<proteinExistence type="inferred from homology"/>
<dbReference type="InterPro" id="IPR027417">
    <property type="entry name" value="P-loop_NTPase"/>
</dbReference>
<dbReference type="InterPro" id="IPR007421">
    <property type="entry name" value="Schlafen_AlbA_2_dom"/>
</dbReference>
<evidence type="ECO:0000256" key="2">
    <source>
        <dbReference type="ARBA" id="ARBA00022741"/>
    </source>
</evidence>
<feature type="domain" description="UvrD-like helicase C-terminal" evidence="6">
    <location>
        <begin position="843"/>
        <end position="890"/>
    </location>
</feature>
<organism evidence="9 10">
    <name type="scientific">Molossus molossus</name>
    <name type="common">Pallas' mastiff bat</name>
    <name type="synonym">Vespertilio molossus</name>
    <dbReference type="NCBI Taxonomy" id="27622"/>
    <lineage>
        <taxon>Eukaryota</taxon>
        <taxon>Metazoa</taxon>
        <taxon>Chordata</taxon>
        <taxon>Craniata</taxon>
        <taxon>Vertebrata</taxon>
        <taxon>Euteleostomi</taxon>
        <taxon>Mammalia</taxon>
        <taxon>Eutheria</taxon>
        <taxon>Laurasiatheria</taxon>
        <taxon>Chiroptera</taxon>
        <taxon>Yangochiroptera</taxon>
        <taxon>Molossidae</taxon>
        <taxon>Molossus</taxon>
    </lineage>
</organism>
<dbReference type="InterPro" id="IPR018647">
    <property type="entry name" value="SLFN_3-like_DNA/RNA_helicase"/>
</dbReference>
<dbReference type="Pfam" id="PF17057">
    <property type="entry name" value="B3R"/>
    <property type="match status" value="1"/>
</dbReference>
<dbReference type="PANTHER" id="PTHR12155:SF26">
    <property type="entry name" value="SCHLAFEN FAMILY MEMBER 5"/>
    <property type="match status" value="1"/>
</dbReference>
<feature type="domain" description="Schlafen AlbA-2" evidence="4">
    <location>
        <begin position="191"/>
        <end position="304"/>
    </location>
</feature>
<dbReference type="InterPro" id="IPR027785">
    <property type="entry name" value="UvrD-like_helicase_C"/>
</dbReference>
<feature type="domain" description="Poxin-Schlafen/Schlafen-like N-terminal" evidence="7">
    <location>
        <begin position="80"/>
        <end position="188"/>
    </location>
</feature>
<dbReference type="Pfam" id="PF09848">
    <property type="entry name" value="SLFN-g3_helicase"/>
    <property type="match status" value="1"/>
</dbReference>
<evidence type="ECO:0000259" key="7">
    <source>
        <dbReference type="Pfam" id="PF17057"/>
    </source>
</evidence>
<dbReference type="AlphaFoldDB" id="A0A7J8D2F1"/>
<evidence type="ECO:0000259" key="8">
    <source>
        <dbReference type="Pfam" id="PF21026"/>
    </source>
</evidence>
<dbReference type="EMBL" id="JACASF010000019">
    <property type="protein sequence ID" value="KAF6417206.1"/>
    <property type="molecule type" value="Genomic_DNA"/>
</dbReference>
<evidence type="ECO:0000256" key="3">
    <source>
        <dbReference type="ARBA" id="ARBA00022840"/>
    </source>
</evidence>
<dbReference type="SUPFAM" id="SSF52540">
    <property type="entry name" value="P-loop containing nucleoside triphosphate hydrolases"/>
    <property type="match status" value="1"/>
</dbReference>
<dbReference type="Gene3D" id="3.40.50.300">
    <property type="entry name" value="P-loop containing nucleotide triphosphate hydrolases"/>
    <property type="match status" value="1"/>
</dbReference>
<dbReference type="GO" id="GO:0005524">
    <property type="term" value="F:ATP binding"/>
    <property type="evidence" value="ECO:0007669"/>
    <property type="project" value="UniProtKB-KW"/>
</dbReference>
<gene>
    <name evidence="9" type="ORF">HJG59_016942</name>
</gene>
<evidence type="ECO:0000313" key="10">
    <source>
        <dbReference type="Proteomes" id="UP000550707"/>
    </source>
</evidence>
<keyword evidence="3" id="KW-0067">ATP-binding</keyword>
<dbReference type="InParanoid" id="A0A7J8D2F1"/>
<keyword evidence="2" id="KW-0547">Nucleotide-binding</keyword>
<evidence type="ECO:0000313" key="9">
    <source>
        <dbReference type="EMBL" id="KAF6417206.1"/>
    </source>
</evidence>
<dbReference type="InterPro" id="IPR048729">
    <property type="entry name" value="SLFN_GTPase-like"/>
</dbReference>
<reference evidence="9 10" key="1">
    <citation type="journal article" date="2020" name="Nature">
        <title>Six reference-quality genomes reveal evolution of bat adaptations.</title>
        <authorList>
            <person name="Jebb D."/>
            <person name="Huang Z."/>
            <person name="Pippel M."/>
            <person name="Hughes G.M."/>
            <person name="Lavrichenko K."/>
            <person name="Devanna P."/>
            <person name="Winkler S."/>
            <person name="Jermiin L.S."/>
            <person name="Skirmuntt E.C."/>
            <person name="Katzourakis A."/>
            <person name="Burkitt-Gray L."/>
            <person name="Ray D.A."/>
            <person name="Sullivan K.A.M."/>
            <person name="Roscito J.G."/>
            <person name="Kirilenko B.M."/>
            <person name="Davalos L.M."/>
            <person name="Corthals A.P."/>
            <person name="Power M.L."/>
            <person name="Jones G."/>
            <person name="Ransome R.D."/>
            <person name="Dechmann D.K.N."/>
            <person name="Locatelli A.G."/>
            <person name="Puechmaille S.J."/>
            <person name="Fedrigo O."/>
            <person name="Jarvis E.D."/>
            <person name="Hiller M."/>
            <person name="Vernes S.C."/>
            <person name="Myers E.W."/>
            <person name="Teeling E.C."/>
        </authorList>
    </citation>
    <scope>NUCLEOTIDE SEQUENCE [LARGE SCALE GENOMIC DNA]</scope>
    <source>
        <strain evidence="9">MMolMol1</strain>
        <tissue evidence="9">Muscle</tissue>
    </source>
</reference>
<dbReference type="InterPro" id="IPR038461">
    <property type="entry name" value="Schlafen_AlbA_2_dom_sf"/>
</dbReference>
<evidence type="ECO:0000259" key="5">
    <source>
        <dbReference type="Pfam" id="PF09848"/>
    </source>
</evidence>
<sequence>MSLKIDLETDFAECVLNAGKVILGCTQRNEMDPHLQEEQNQIILRAICALLNSGGGVVKIEIANKNYNYETHGVGLNVPSVFKHYLDEMQQKDKDLFFIFVKSWNARASGVRLATLSSNLYHRHQTSTDVMTSQEALAFLRRRIQTLQNIHDSNLLSPQNVQGGNINVSAAALFHSSDHLQYLQKLNFTKSEHVEFKRFSGEILQCFAKHLPSCVSAFANTEGGYIFWGVHEETLQVIGYKKEEIDCTSLEGFISSCIRKLPAHHFCTQRCEIKHKINLLEVHKQGVLYGYVCAIKVEQFCCALFAKEPSAWQVKNNCVRQLATNEWAAWMTETDPDLSRFPELVLELSLSSSTPCSRSVCTHKNSETLREQQRRYFPVSDSLEYRPQSLYKELCSQHIGLRNVMFRVKNTVPKGILIFSRSWAVDVGLQEKQGVICDALLLSQNKIPVLYTILSKRDEHWKDYSMTVARTLKQKLVNTGGYTGKLCIIPSAFLLEPGKTSDALYGLNLQKYPESYKLMTTQDMEALLQSLVIVLRGFRSFLSEELGSEVLNLLTDKQYELLSMNFRSTRELFVHGLPGSGKTVLALRIMEKIRNVFHCQPGEILYICENKPLQEFVSVSYIFSHKHICQAVTRRAFLQPNANFENIQHIIIDEAQNFRTENGDWYEKAKTITRRGRARPGILWIFIDYFQTSHMDCSGLPPLSEQQIREVLIKVVRNADPIANYLQEIMHEVRENPPPNIPVGSLNILNEVEMAHSVPGNLEIREYSDLERMVVYIAETCQMFLRNGYSYKDIAVLCSKAADIDTYKQNLQSAMRRRRNPQLNEESGPLVQIKDASEIKGNHIVLDSVRRFSGLERNIVFGISPRAAEPAVFHNLLLCLASRARKYLYILKVSN</sequence>
<dbReference type="PANTHER" id="PTHR12155">
    <property type="entry name" value="SCHLAFEN"/>
    <property type="match status" value="1"/>
</dbReference>
<evidence type="ECO:0000259" key="6">
    <source>
        <dbReference type="Pfam" id="PF13538"/>
    </source>
</evidence>
<accession>A0A7J8D2F1</accession>
<evidence type="ECO:0000259" key="4">
    <source>
        <dbReference type="Pfam" id="PF04326"/>
    </source>
</evidence>